<gene>
    <name evidence="2" type="ORF">GJ698_19550</name>
</gene>
<proteinExistence type="predicted"/>
<evidence type="ECO:0000313" key="3">
    <source>
        <dbReference type="Proteomes" id="UP000439986"/>
    </source>
</evidence>
<dbReference type="EMBL" id="WKJL01000015">
    <property type="protein sequence ID" value="MRW86271.1"/>
    <property type="molecule type" value="Genomic_DNA"/>
</dbReference>
<name>A0A844D5U0_9BURK</name>
<evidence type="ECO:0000313" key="2">
    <source>
        <dbReference type="EMBL" id="MRW86271.1"/>
    </source>
</evidence>
<feature type="signal peptide" evidence="1">
    <location>
        <begin position="1"/>
        <end position="19"/>
    </location>
</feature>
<dbReference type="Pfam" id="PF08811">
    <property type="entry name" value="DUF1800"/>
    <property type="match status" value="1"/>
</dbReference>
<accession>A0A844D5U0</accession>
<feature type="chain" id="PRO_5032422415" evidence="1">
    <location>
        <begin position="20"/>
        <end position="589"/>
    </location>
</feature>
<dbReference type="PANTHER" id="PTHR43737">
    <property type="entry name" value="BLL7424 PROTEIN"/>
    <property type="match status" value="1"/>
</dbReference>
<organism evidence="2 3">
    <name type="scientific">Duganella aquatilis</name>
    <dbReference type="NCBI Taxonomy" id="2666082"/>
    <lineage>
        <taxon>Bacteria</taxon>
        <taxon>Pseudomonadati</taxon>
        <taxon>Pseudomonadota</taxon>
        <taxon>Betaproteobacteria</taxon>
        <taxon>Burkholderiales</taxon>
        <taxon>Oxalobacteraceae</taxon>
        <taxon>Telluria group</taxon>
        <taxon>Duganella</taxon>
    </lineage>
</organism>
<keyword evidence="1" id="KW-0732">Signal</keyword>
<dbReference type="AlphaFoldDB" id="A0A844D5U0"/>
<protein>
    <submittedName>
        <fullName evidence="2">DUF1800 family protein</fullName>
    </submittedName>
</protein>
<dbReference type="PROSITE" id="PS51257">
    <property type="entry name" value="PROKAR_LIPOPROTEIN"/>
    <property type="match status" value="1"/>
</dbReference>
<sequence>MNSATIRTMLAATSFAVLTACGGGSTDNGAGANSDQTLGALFSSESADPSATVNATASKVRMGGTTDVAAVTTPEQASRFLAQASFGPTNGLINSVVSSGPSAWLEAQLNFGAAPTYRSYIESLQAAGQPAGQGQFNEFFWKRVMEGNDQLRQRVTFALSQIFVVSFEDATLAEQTRGMADYYDMLGKNSLGNFRQLLESVTLHPMMGIYLSSIHNQKESGNRLPDENFAREVMQLMTIGLQKLNQDGTPILVNGAPVETYTHDDIMGMAKVMTGWSFSNSDKLASRFIGTVKDPDWAIKPMTMYSAFHSTSDKTFLGTTIRGTTTGEADLKVALDTLFNHPNVGPFIGRQLIQHLVTSNPSPAYVSRVAAAFANNGAGVRGDMKAVIRAVLMDTEARNIGADSGKVREPVLRLANWMRAFNATSTSTRYLIPSLYDPIYGLGQSPLRAPSVFNFFRPGYVPPESEVGAANMVAPEMQITAEPSVIGYLNYMQNAVSVGVGTNLDVKPNYQNELVLVDNPGKLVDRINLLLLNGNMSSTLRSQIINAVNSIERPVPTSSNAALVARLAGYRVQMAIFLAMASPDYIVQK</sequence>
<reference evidence="2 3" key="1">
    <citation type="submission" date="2019-11" db="EMBL/GenBank/DDBJ databases">
        <title>Novel species isolated from a subtropical stream in China.</title>
        <authorList>
            <person name="Lu H."/>
        </authorList>
    </citation>
    <scope>NUCLEOTIDE SEQUENCE [LARGE SCALE GENOMIC DNA]</scope>
    <source>
        <strain evidence="2 3">FT26W</strain>
    </source>
</reference>
<dbReference type="InterPro" id="IPR014917">
    <property type="entry name" value="DUF1800"/>
</dbReference>
<keyword evidence="3" id="KW-1185">Reference proteome</keyword>
<dbReference type="Proteomes" id="UP000439986">
    <property type="component" value="Unassembled WGS sequence"/>
</dbReference>
<dbReference type="RefSeq" id="WP_154359534.1">
    <property type="nucleotide sequence ID" value="NZ_WKJL01000015.1"/>
</dbReference>
<comment type="caution">
    <text evidence="2">The sequence shown here is derived from an EMBL/GenBank/DDBJ whole genome shotgun (WGS) entry which is preliminary data.</text>
</comment>
<evidence type="ECO:0000256" key="1">
    <source>
        <dbReference type="SAM" id="SignalP"/>
    </source>
</evidence>
<dbReference type="PANTHER" id="PTHR43737:SF1">
    <property type="entry name" value="DUF1501 DOMAIN-CONTAINING PROTEIN"/>
    <property type="match status" value="1"/>
</dbReference>